<keyword evidence="8" id="KW-1185">Reference proteome</keyword>
<evidence type="ECO:0000256" key="2">
    <source>
        <dbReference type="ARBA" id="ARBA00023125"/>
    </source>
</evidence>
<reference evidence="7 8" key="1">
    <citation type="submission" date="2019-05" db="EMBL/GenBank/DDBJ databases">
        <title>Mycolicibacterium sphagni ENV482 genome assembly.</title>
        <authorList>
            <person name="Chen W."/>
            <person name="Faulkner N.W."/>
            <person name="Hyman M.R."/>
        </authorList>
    </citation>
    <scope>NUCLEOTIDE SEQUENCE [LARGE SCALE GENOMIC DNA]</scope>
    <source>
        <strain evidence="7 8">ENV482</strain>
    </source>
</reference>
<evidence type="ECO:0000256" key="5">
    <source>
        <dbReference type="SAM" id="MobiDB-lite"/>
    </source>
</evidence>
<dbReference type="InterPro" id="IPR009057">
    <property type="entry name" value="Homeodomain-like_sf"/>
</dbReference>
<feature type="region of interest" description="Disordered" evidence="5">
    <location>
        <begin position="244"/>
        <end position="265"/>
    </location>
</feature>
<keyword evidence="1" id="KW-0805">Transcription regulation</keyword>
<evidence type="ECO:0000259" key="6">
    <source>
        <dbReference type="PROSITE" id="PS50977"/>
    </source>
</evidence>
<protein>
    <submittedName>
        <fullName evidence="7">TetR/AcrR family transcriptional regulator</fullName>
    </submittedName>
</protein>
<feature type="compositionally biased region" description="Polar residues" evidence="5">
    <location>
        <begin position="253"/>
        <end position="265"/>
    </location>
</feature>
<evidence type="ECO:0000256" key="1">
    <source>
        <dbReference type="ARBA" id="ARBA00023015"/>
    </source>
</evidence>
<dbReference type="Pfam" id="PF16925">
    <property type="entry name" value="TetR_C_13"/>
    <property type="match status" value="1"/>
</dbReference>
<dbReference type="InterPro" id="IPR011075">
    <property type="entry name" value="TetR_C"/>
</dbReference>
<evidence type="ECO:0000256" key="4">
    <source>
        <dbReference type="PROSITE-ProRule" id="PRU00335"/>
    </source>
</evidence>
<accession>A0ABX2K3T2</accession>
<dbReference type="PANTHER" id="PTHR47506:SF1">
    <property type="entry name" value="HTH-TYPE TRANSCRIPTIONAL REGULATOR YJDC"/>
    <property type="match status" value="1"/>
</dbReference>
<dbReference type="SUPFAM" id="SSF48498">
    <property type="entry name" value="Tetracyclin repressor-like, C-terminal domain"/>
    <property type="match status" value="1"/>
</dbReference>
<dbReference type="EMBL" id="VBSB01000011">
    <property type="protein sequence ID" value="NTY61753.1"/>
    <property type="molecule type" value="Genomic_DNA"/>
</dbReference>
<dbReference type="InterPro" id="IPR036271">
    <property type="entry name" value="Tet_transcr_reg_TetR-rel_C_sf"/>
</dbReference>
<feature type="domain" description="HTH tetR-type" evidence="6">
    <location>
        <begin position="57"/>
        <end position="117"/>
    </location>
</feature>
<gene>
    <name evidence="7" type="ORF">FEG63_19595</name>
</gene>
<dbReference type="InterPro" id="IPR001647">
    <property type="entry name" value="HTH_TetR"/>
</dbReference>
<dbReference type="SUPFAM" id="SSF46689">
    <property type="entry name" value="Homeodomain-like"/>
    <property type="match status" value="1"/>
</dbReference>
<proteinExistence type="predicted"/>
<comment type="caution">
    <text evidence="7">The sequence shown here is derived from an EMBL/GenBank/DDBJ whole genome shotgun (WGS) entry which is preliminary data.</text>
</comment>
<keyword evidence="2 4" id="KW-0238">DNA-binding</keyword>
<feature type="DNA-binding region" description="H-T-H motif" evidence="4">
    <location>
        <begin position="80"/>
        <end position="99"/>
    </location>
</feature>
<dbReference type="PROSITE" id="PS50977">
    <property type="entry name" value="HTH_TETR_2"/>
    <property type="match status" value="1"/>
</dbReference>
<dbReference type="PANTHER" id="PTHR47506">
    <property type="entry name" value="TRANSCRIPTIONAL REGULATORY PROTEIN"/>
    <property type="match status" value="1"/>
</dbReference>
<sequence>MAMSTGNLSPTSIPTVFSFGRGPHRTKAATLCTVQYIYRIAWYGCSMITAPSTDRGRATVTRILEAACVLFARQGVRATTLDQIGSAAGAGRSQLYHFFADKADLVADVVGFQVERVLASVEPSFDTVSTADDLRTWCANAVREHASSIDPIRCPIGSLIYELDSTDHGLARAALKAGFARWEQAIANALGRIADRGGLRPEADPTRSAAGLLAAYQGGMLLADVHNDVAPLRHALDTALAATLQPAPRQRPSRTTARTQPDATH</sequence>
<evidence type="ECO:0000313" key="7">
    <source>
        <dbReference type="EMBL" id="NTY61753.1"/>
    </source>
</evidence>
<dbReference type="Proteomes" id="UP000708347">
    <property type="component" value="Unassembled WGS sequence"/>
</dbReference>
<name>A0ABX2K3T2_9MYCO</name>
<dbReference type="Gene3D" id="1.10.357.10">
    <property type="entry name" value="Tetracycline Repressor, domain 2"/>
    <property type="match status" value="1"/>
</dbReference>
<dbReference type="PRINTS" id="PR00455">
    <property type="entry name" value="HTHTETR"/>
</dbReference>
<dbReference type="Pfam" id="PF00440">
    <property type="entry name" value="TetR_N"/>
    <property type="match status" value="1"/>
</dbReference>
<organism evidence="7 8">
    <name type="scientific">Mycolicibacterium sphagni</name>
    <dbReference type="NCBI Taxonomy" id="1786"/>
    <lineage>
        <taxon>Bacteria</taxon>
        <taxon>Bacillati</taxon>
        <taxon>Actinomycetota</taxon>
        <taxon>Actinomycetes</taxon>
        <taxon>Mycobacteriales</taxon>
        <taxon>Mycobacteriaceae</taxon>
        <taxon>Mycolicibacterium</taxon>
    </lineage>
</organism>
<evidence type="ECO:0000313" key="8">
    <source>
        <dbReference type="Proteomes" id="UP000708347"/>
    </source>
</evidence>
<keyword evidence="3" id="KW-0804">Transcription</keyword>
<evidence type="ECO:0000256" key="3">
    <source>
        <dbReference type="ARBA" id="ARBA00023163"/>
    </source>
</evidence>